<keyword evidence="1" id="KW-0812">Transmembrane</keyword>
<feature type="transmembrane region" description="Helical" evidence="1">
    <location>
        <begin position="251"/>
        <end position="269"/>
    </location>
</feature>
<reference evidence="2 3" key="1">
    <citation type="submission" date="2015-01" db="EMBL/GenBank/DDBJ databases">
        <title>The Genome Sequence of Ochroconis gallopava CBS43764.</title>
        <authorList>
            <consortium name="The Broad Institute Genomics Platform"/>
            <person name="Cuomo C."/>
            <person name="de Hoog S."/>
            <person name="Gorbushina A."/>
            <person name="Stielow B."/>
            <person name="Teixiera M."/>
            <person name="Abouelleil A."/>
            <person name="Chapman S.B."/>
            <person name="Priest M."/>
            <person name="Young S.K."/>
            <person name="Wortman J."/>
            <person name="Nusbaum C."/>
            <person name="Birren B."/>
        </authorList>
    </citation>
    <scope>NUCLEOTIDE SEQUENCE [LARGE SCALE GENOMIC DNA]</scope>
    <source>
        <strain evidence="2 3">CBS 43764</strain>
    </source>
</reference>
<dbReference type="InParanoid" id="A0A0D2AIN6"/>
<feature type="transmembrane region" description="Helical" evidence="1">
    <location>
        <begin position="217"/>
        <end position="239"/>
    </location>
</feature>
<dbReference type="AlphaFoldDB" id="A0A0D2AIN6"/>
<sequence length="487" mass="54049">MQPVAAIKERPLSRDNTAQGTVEALSRASLQRPDVRAWCSSMVFLSTSVSIGAMTCGALILKSRQVLPEFLNDTCATANGLEVVWTGIRKYKKNHFAFPSTAASSMLIQVFANIIITLFLDAHARVNFTAMLWLLQKESGNGPRYNTNSRFLGGTKKFGPCHWTTNIVAAVAIAIGYGGAATLTARIHTSGICDKEFNILGPPIYTAWGVDISGYPLVMLGGALWVQSLISIWTLILIFGPEKKTIKTWSSDPVVNAVFMILTGGMYFADPRNHTQRPLRMSVYKQVSRVRWLVRVIWVAFAILATCLVITAYFAKQQGSFAIDQIQGDDWTGFGFVQAPIGPTSLVTDWAGVLIQSGMSGLLAFFMHCADVVAYFMNDDVSWQDAYSRYAEDPDAFVPKLWRFKWRNLVLFVAKSSIQWVFGYATSVDAVFTVSFVPLAVVTTIMLLVAITLETMARYKPHDGGPTTYGEFRLLIKYITQHHLIWL</sequence>
<name>A0A0D2AIN6_9PEZI</name>
<dbReference type="GeneID" id="27317418"/>
<dbReference type="STRING" id="253628.A0A0D2AIN6"/>
<protein>
    <submittedName>
        <fullName evidence="2">Uncharacterized protein</fullName>
    </submittedName>
</protein>
<proteinExistence type="predicted"/>
<dbReference type="RefSeq" id="XP_016208663.1">
    <property type="nucleotide sequence ID" value="XM_016363503.1"/>
</dbReference>
<evidence type="ECO:0000256" key="1">
    <source>
        <dbReference type="SAM" id="Phobius"/>
    </source>
</evidence>
<gene>
    <name evidence="2" type="ORF">PV09_09445</name>
</gene>
<evidence type="ECO:0000313" key="2">
    <source>
        <dbReference type="EMBL" id="KIV98793.1"/>
    </source>
</evidence>
<organism evidence="2 3">
    <name type="scientific">Verruconis gallopava</name>
    <dbReference type="NCBI Taxonomy" id="253628"/>
    <lineage>
        <taxon>Eukaryota</taxon>
        <taxon>Fungi</taxon>
        <taxon>Dikarya</taxon>
        <taxon>Ascomycota</taxon>
        <taxon>Pezizomycotina</taxon>
        <taxon>Dothideomycetes</taxon>
        <taxon>Pleosporomycetidae</taxon>
        <taxon>Venturiales</taxon>
        <taxon>Sympoventuriaceae</taxon>
        <taxon>Verruconis</taxon>
    </lineage>
</organism>
<feature type="transmembrane region" description="Helical" evidence="1">
    <location>
        <begin position="96"/>
        <end position="120"/>
    </location>
</feature>
<feature type="transmembrane region" description="Helical" evidence="1">
    <location>
        <begin position="292"/>
        <end position="315"/>
    </location>
</feature>
<keyword evidence="3" id="KW-1185">Reference proteome</keyword>
<dbReference type="EMBL" id="KN847597">
    <property type="protein sequence ID" value="KIV98793.1"/>
    <property type="molecule type" value="Genomic_DNA"/>
</dbReference>
<evidence type="ECO:0000313" key="3">
    <source>
        <dbReference type="Proteomes" id="UP000053259"/>
    </source>
</evidence>
<accession>A0A0D2AIN6</accession>
<feature type="transmembrane region" description="Helical" evidence="1">
    <location>
        <begin position="431"/>
        <end position="453"/>
    </location>
</feature>
<feature type="transmembrane region" description="Helical" evidence="1">
    <location>
        <begin position="409"/>
        <end position="425"/>
    </location>
</feature>
<dbReference type="HOGENOM" id="CLU_560438_0_0_1"/>
<keyword evidence="1" id="KW-1133">Transmembrane helix</keyword>
<dbReference type="OrthoDB" id="2688021at2759"/>
<dbReference type="Proteomes" id="UP000053259">
    <property type="component" value="Unassembled WGS sequence"/>
</dbReference>
<keyword evidence="1" id="KW-0472">Membrane</keyword>
<dbReference type="VEuPathDB" id="FungiDB:PV09_09445"/>